<name>A0AAN5C6T5_9BILA</name>
<proteinExistence type="predicted"/>
<gene>
    <name evidence="1" type="ORF">PMAYCL1PPCAC_00846</name>
</gene>
<dbReference type="Proteomes" id="UP001328107">
    <property type="component" value="Unassembled WGS sequence"/>
</dbReference>
<evidence type="ECO:0000313" key="1">
    <source>
        <dbReference type="EMBL" id="GMR30651.1"/>
    </source>
</evidence>
<dbReference type="EMBL" id="BTRK01000001">
    <property type="protein sequence ID" value="GMR30651.1"/>
    <property type="molecule type" value="Genomic_DNA"/>
</dbReference>
<evidence type="ECO:0000313" key="2">
    <source>
        <dbReference type="Proteomes" id="UP001328107"/>
    </source>
</evidence>
<organism evidence="1 2">
    <name type="scientific">Pristionchus mayeri</name>
    <dbReference type="NCBI Taxonomy" id="1317129"/>
    <lineage>
        <taxon>Eukaryota</taxon>
        <taxon>Metazoa</taxon>
        <taxon>Ecdysozoa</taxon>
        <taxon>Nematoda</taxon>
        <taxon>Chromadorea</taxon>
        <taxon>Rhabditida</taxon>
        <taxon>Rhabditina</taxon>
        <taxon>Diplogasteromorpha</taxon>
        <taxon>Diplogasteroidea</taxon>
        <taxon>Neodiplogasteridae</taxon>
        <taxon>Pristionchus</taxon>
    </lineage>
</organism>
<sequence>MEESEAASVPSPGDEKTREALEVAGEMSILPNTLLSVAENMLKMVEKWNQNVDMLDERDQFRAHHSDLIKDMSQFKEEIAPLISKQLEKANTKCEEMNDNVVVRDQIKKRLD</sequence>
<feature type="non-terminal residue" evidence="1">
    <location>
        <position position="112"/>
    </location>
</feature>
<accession>A0AAN5C6T5</accession>
<dbReference type="AlphaFoldDB" id="A0AAN5C6T5"/>
<protein>
    <submittedName>
        <fullName evidence="1">Uncharacterized protein</fullName>
    </submittedName>
</protein>
<keyword evidence="2" id="KW-1185">Reference proteome</keyword>
<comment type="caution">
    <text evidence="1">The sequence shown here is derived from an EMBL/GenBank/DDBJ whole genome shotgun (WGS) entry which is preliminary data.</text>
</comment>
<reference evidence="2" key="1">
    <citation type="submission" date="2022-10" db="EMBL/GenBank/DDBJ databases">
        <title>Genome assembly of Pristionchus species.</title>
        <authorList>
            <person name="Yoshida K."/>
            <person name="Sommer R.J."/>
        </authorList>
    </citation>
    <scope>NUCLEOTIDE SEQUENCE [LARGE SCALE GENOMIC DNA]</scope>
    <source>
        <strain evidence="2">RS5460</strain>
    </source>
</reference>